<dbReference type="Pfam" id="PF00578">
    <property type="entry name" value="AhpC-TSA"/>
    <property type="match status" value="1"/>
</dbReference>
<dbReference type="PANTHER" id="PTHR43640">
    <property type="entry name" value="OS07G0260300 PROTEIN"/>
    <property type="match status" value="1"/>
</dbReference>
<evidence type="ECO:0000259" key="2">
    <source>
        <dbReference type="PROSITE" id="PS51352"/>
    </source>
</evidence>
<dbReference type="InterPro" id="IPR047262">
    <property type="entry name" value="PRX-like1"/>
</dbReference>
<feature type="domain" description="Thioredoxin" evidence="2">
    <location>
        <begin position="26"/>
        <end position="178"/>
    </location>
</feature>
<accession>A0A6N6M2D1</accession>
<dbReference type="GO" id="GO:0016209">
    <property type="term" value="F:antioxidant activity"/>
    <property type="evidence" value="ECO:0007669"/>
    <property type="project" value="InterPro"/>
</dbReference>
<comment type="caution">
    <text evidence="3">The sequence shown here is derived from an EMBL/GenBank/DDBJ whole genome shotgun (WGS) entry which is preliminary data.</text>
</comment>
<evidence type="ECO:0000256" key="1">
    <source>
        <dbReference type="SAM" id="SignalP"/>
    </source>
</evidence>
<keyword evidence="4" id="KW-1185">Reference proteome</keyword>
<dbReference type="OrthoDB" id="9809746at2"/>
<dbReference type="SUPFAM" id="SSF52833">
    <property type="entry name" value="Thioredoxin-like"/>
    <property type="match status" value="1"/>
</dbReference>
<dbReference type="InterPro" id="IPR000866">
    <property type="entry name" value="AhpC/TSA"/>
</dbReference>
<gene>
    <name evidence="3" type="ORF">F3059_11165</name>
</gene>
<dbReference type="CDD" id="cd02969">
    <property type="entry name" value="PRX_like1"/>
    <property type="match status" value="1"/>
</dbReference>
<dbReference type="InterPro" id="IPR013766">
    <property type="entry name" value="Thioredoxin_domain"/>
</dbReference>
<evidence type="ECO:0000313" key="4">
    <source>
        <dbReference type="Proteomes" id="UP000435357"/>
    </source>
</evidence>
<dbReference type="InterPro" id="IPR036249">
    <property type="entry name" value="Thioredoxin-like_sf"/>
</dbReference>
<name>A0A6N6M2D1_9FLAO</name>
<protein>
    <submittedName>
        <fullName evidence="3">Thioredoxin family protein</fullName>
    </submittedName>
</protein>
<dbReference type="Proteomes" id="UP000435357">
    <property type="component" value="Unassembled WGS sequence"/>
</dbReference>
<dbReference type="AlphaFoldDB" id="A0A6N6M2D1"/>
<feature type="chain" id="PRO_5026783120" evidence="1">
    <location>
        <begin position="26"/>
        <end position="203"/>
    </location>
</feature>
<reference evidence="3 4" key="1">
    <citation type="submission" date="2019-09" db="EMBL/GenBank/DDBJ databases">
        <title>Genomes of Cryomorphaceae.</title>
        <authorList>
            <person name="Bowman J.P."/>
        </authorList>
    </citation>
    <scope>NUCLEOTIDE SEQUENCE [LARGE SCALE GENOMIC DNA]</scope>
    <source>
        <strain evidence="3 4">KCTC 52047</strain>
    </source>
</reference>
<proteinExistence type="predicted"/>
<evidence type="ECO:0000313" key="3">
    <source>
        <dbReference type="EMBL" id="KAB1063195.1"/>
    </source>
</evidence>
<dbReference type="PANTHER" id="PTHR43640:SF1">
    <property type="entry name" value="THIOREDOXIN-DEPENDENT PEROXIREDOXIN"/>
    <property type="match status" value="1"/>
</dbReference>
<dbReference type="PROSITE" id="PS51352">
    <property type="entry name" value="THIOREDOXIN_2"/>
    <property type="match status" value="1"/>
</dbReference>
<feature type="signal peptide" evidence="1">
    <location>
        <begin position="1"/>
        <end position="25"/>
    </location>
</feature>
<dbReference type="Gene3D" id="3.40.30.10">
    <property type="entry name" value="Glutaredoxin"/>
    <property type="match status" value="1"/>
</dbReference>
<keyword evidence="1" id="KW-0732">Signal</keyword>
<dbReference type="EMBL" id="WACR01000009">
    <property type="protein sequence ID" value="KAB1063195.1"/>
    <property type="molecule type" value="Genomic_DNA"/>
</dbReference>
<sequence>MIMKKKLFILPLLIAAFFAFTPKQGIEIGETAEGLHHKVTELDGDEKMLREYLKPQGLLVVFSCNTCPFVEAWEDRYNEIHEMAKKEEIGMVLINSNEAFRGDEDSPENMKAHALEEGYTMPYVIDKDHKIADAFGAKTTPHVFLLDRNLKLVYKGAIDDNYENKDEVKKQYLKDAITAMASGKEISPQTSKALGCSIKRVKK</sequence>
<organism evidence="3 4">
    <name type="scientific">Salibacter halophilus</name>
    <dbReference type="NCBI Taxonomy" id="1803916"/>
    <lineage>
        <taxon>Bacteria</taxon>
        <taxon>Pseudomonadati</taxon>
        <taxon>Bacteroidota</taxon>
        <taxon>Flavobacteriia</taxon>
        <taxon>Flavobacteriales</taxon>
        <taxon>Salibacteraceae</taxon>
        <taxon>Salibacter</taxon>
    </lineage>
</organism>
<dbReference type="GO" id="GO:0016491">
    <property type="term" value="F:oxidoreductase activity"/>
    <property type="evidence" value="ECO:0007669"/>
    <property type="project" value="InterPro"/>
</dbReference>